<dbReference type="SUPFAM" id="SSF56784">
    <property type="entry name" value="HAD-like"/>
    <property type="match status" value="1"/>
</dbReference>
<dbReference type="Pfam" id="PF03031">
    <property type="entry name" value="NIF"/>
    <property type="match status" value="1"/>
</dbReference>
<evidence type="ECO:0000313" key="18">
    <source>
        <dbReference type="Proteomes" id="UP000275267"/>
    </source>
</evidence>
<feature type="region of interest" description="Disordered" evidence="15">
    <location>
        <begin position="1"/>
        <end position="30"/>
    </location>
</feature>
<dbReference type="EMBL" id="PQIB02000012">
    <property type="protein sequence ID" value="RLM77971.1"/>
    <property type="molecule type" value="Genomic_DNA"/>
</dbReference>
<dbReference type="GO" id="GO:0003723">
    <property type="term" value="F:RNA binding"/>
    <property type="evidence" value="ECO:0007669"/>
    <property type="project" value="UniProtKB-KW"/>
</dbReference>
<evidence type="ECO:0000256" key="1">
    <source>
        <dbReference type="ARBA" id="ARBA00001936"/>
    </source>
</evidence>
<dbReference type="GO" id="GO:0046872">
    <property type="term" value="F:metal ion binding"/>
    <property type="evidence" value="ECO:0007669"/>
    <property type="project" value="UniProtKB-KW"/>
</dbReference>
<dbReference type="Gene3D" id="3.40.50.10190">
    <property type="entry name" value="BRCT domain"/>
    <property type="match status" value="1"/>
</dbReference>
<dbReference type="InterPro" id="IPR023214">
    <property type="entry name" value="HAD_sf"/>
</dbReference>
<keyword evidence="7" id="KW-0378">Hydrolase</keyword>
<evidence type="ECO:0000256" key="8">
    <source>
        <dbReference type="ARBA" id="ARBA00022884"/>
    </source>
</evidence>
<feature type="compositionally biased region" description="Basic residues" evidence="15">
    <location>
        <begin position="1"/>
        <end position="15"/>
    </location>
</feature>
<reference evidence="18" key="1">
    <citation type="journal article" date="2019" name="Nat. Commun.">
        <title>The genome of broomcorn millet.</title>
        <authorList>
            <person name="Zou C."/>
            <person name="Miki D."/>
            <person name="Li D."/>
            <person name="Tang Q."/>
            <person name="Xiao L."/>
            <person name="Rajput S."/>
            <person name="Deng P."/>
            <person name="Jia W."/>
            <person name="Huang R."/>
            <person name="Zhang M."/>
            <person name="Sun Y."/>
            <person name="Hu J."/>
            <person name="Fu X."/>
            <person name="Schnable P.S."/>
            <person name="Li F."/>
            <person name="Zhang H."/>
            <person name="Feng B."/>
            <person name="Zhu X."/>
            <person name="Liu R."/>
            <person name="Schnable J.C."/>
            <person name="Zhu J.-K."/>
            <person name="Zhang H."/>
        </authorList>
    </citation>
    <scope>NUCLEOTIDE SEQUENCE [LARGE SCALE GENOMIC DNA]</scope>
</reference>
<evidence type="ECO:0000256" key="3">
    <source>
        <dbReference type="ARBA" id="ARBA00004123"/>
    </source>
</evidence>
<keyword evidence="5" id="KW-0678">Repressor</keyword>
<keyword evidence="10" id="KW-0804">Transcription</keyword>
<proteinExistence type="predicted"/>
<dbReference type="PANTHER" id="PTHR23081:SF23">
    <property type="entry name" value="RNA POLYMERASE II C-TERMINAL DOMAIN PHOSPHATASE-LIKE"/>
    <property type="match status" value="1"/>
</dbReference>
<evidence type="ECO:0000256" key="14">
    <source>
        <dbReference type="ARBA" id="ARBA00063107"/>
    </source>
</evidence>
<keyword evidence="9" id="KW-0805">Transcription regulation</keyword>
<accession>A0A3L6QB79</accession>
<comment type="cofactor">
    <cofactor evidence="2">
        <name>Mg(2+)</name>
        <dbReference type="ChEBI" id="CHEBI:18420"/>
    </cofactor>
</comment>
<dbReference type="Pfam" id="PF12738">
    <property type="entry name" value="PTCB-BRCT"/>
    <property type="match status" value="1"/>
</dbReference>
<dbReference type="CDD" id="cd07521">
    <property type="entry name" value="HAD_FCP1-like"/>
    <property type="match status" value="1"/>
</dbReference>
<gene>
    <name evidence="17" type="ORF">C2845_PM12G29680</name>
</gene>
<evidence type="ECO:0000259" key="16">
    <source>
        <dbReference type="PROSITE" id="PS50969"/>
    </source>
</evidence>
<name>A0A3L6QB79_PANMI</name>
<evidence type="ECO:0000256" key="11">
    <source>
        <dbReference type="ARBA" id="ARBA00023242"/>
    </source>
</evidence>
<dbReference type="FunFam" id="3.40.50.10190:FF:000014">
    <property type="entry name" value="RNA polymerase II C-terminal domain phosphatase-like 3"/>
    <property type="match status" value="1"/>
</dbReference>
<dbReference type="OrthoDB" id="685494at2759"/>
<dbReference type="InterPro" id="IPR004274">
    <property type="entry name" value="FCP1_dom"/>
</dbReference>
<evidence type="ECO:0000256" key="13">
    <source>
        <dbReference type="ARBA" id="ARBA00048336"/>
    </source>
</evidence>
<evidence type="ECO:0000256" key="6">
    <source>
        <dbReference type="ARBA" id="ARBA00022723"/>
    </source>
</evidence>
<evidence type="ECO:0000256" key="15">
    <source>
        <dbReference type="SAM" id="MobiDB-lite"/>
    </source>
</evidence>
<dbReference type="InterPro" id="IPR036420">
    <property type="entry name" value="BRCT_dom_sf"/>
</dbReference>
<dbReference type="GO" id="GO:0009651">
    <property type="term" value="P:response to salt stress"/>
    <property type="evidence" value="ECO:0007669"/>
    <property type="project" value="UniProtKB-ARBA"/>
</dbReference>
<comment type="subcellular location">
    <subcellularLocation>
        <location evidence="3">Nucleus</location>
    </subcellularLocation>
</comment>
<keyword evidence="11" id="KW-0539">Nucleus</keyword>
<dbReference type="InterPro" id="IPR039189">
    <property type="entry name" value="Fcp1"/>
</dbReference>
<comment type="subunit">
    <text evidence="14">Interacts with RAP74.</text>
</comment>
<dbReference type="GO" id="GO:0005634">
    <property type="term" value="C:nucleus"/>
    <property type="evidence" value="ECO:0007669"/>
    <property type="project" value="UniProtKB-SubCell"/>
</dbReference>
<feature type="domain" description="FCP1 homology" evidence="16">
    <location>
        <begin position="107"/>
        <end position="289"/>
    </location>
</feature>
<sequence>MGRRRSRGRRRKSKIKQGGNDNGDGRCPPHPGFVRGLCSRCGAKEEDAEGGAPRPRVAPCPAHRGFLRGVKDGGAGGGVVGKIQEGLAVPASATTSIPRASDLDTLLRARKLTLILDLDHTLLNSTEIRQLSPTEQSNGFTRHTRDDPRTGLFRLDVHLLTKLRPFVRGFLEQASTMFEMHVYTLGGQEYARAVAKQLDPDGVYFGARIVSSEESTRRDMKNLDVVPGAEAVAVFGYDMNSLAELRRDEREHDGSLAVMLEVLKRVHQGFFDSVLDGSCSDVREVIRAVRREVLRGCTVAFSRVIPLADFAGDHPMWKLTERLGAVCAANADATVTHVVALDPGTEKARWARDNNKFLVNPSWIVAASFRWCRPNEQEFPVTRGR</sequence>
<keyword evidence="6" id="KW-0479">Metal-binding</keyword>
<dbReference type="Proteomes" id="UP000275267">
    <property type="component" value="Unassembled WGS sequence"/>
</dbReference>
<dbReference type="SUPFAM" id="SSF52113">
    <property type="entry name" value="BRCT domain"/>
    <property type="match status" value="1"/>
</dbReference>
<evidence type="ECO:0000313" key="17">
    <source>
        <dbReference type="EMBL" id="RLM77971.1"/>
    </source>
</evidence>
<evidence type="ECO:0000256" key="7">
    <source>
        <dbReference type="ARBA" id="ARBA00022801"/>
    </source>
</evidence>
<dbReference type="AlphaFoldDB" id="A0A3L6QB79"/>
<keyword evidence="18" id="KW-1185">Reference proteome</keyword>
<dbReference type="STRING" id="4540.A0A3L6QB79"/>
<dbReference type="CDD" id="cd17729">
    <property type="entry name" value="BRCT_CTDP1"/>
    <property type="match status" value="1"/>
</dbReference>
<organism evidence="17 18">
    <name type="scientific">Panicum miliaceum</name>
    <name type="common">Proso millet</name>
    <name type="synonym">Broomcorn millet</name>
    <dbReference type="NCBI Taxonomy" id="4540"/>
    <lineage>
        <taxon>Eukaryota</taxon>
        <taxon>Viridiplantae</taxon>
        <taxon>Streptophyta</taxon>
        <taxon>Embryophyta</taxon>
        <taxon>Tracheophyta</taxon>
        <taxon>Spermatophyta</taxon>
        <taxon>Magnoliopsida</taxon>
        <taxon>Liliopsida</taxon>
        <taxon>Poales</taxon>
        <taxon>Poaceae</taxon>
        <taxon>PACMAD clade</taxon>
        <taxon>Panicoideae</taxon>
        <taxon>Panicodae</taxon>
        <taxon>Paniceae</taxon>
        <taxon>Panicinae</taxon>
        <taxon>Panicum</taxon>
        <taxon>Panicum sect. Panicum</taxon>
    </lineage>
</organism>
<comment type="cofactor">
    <cofactor evidence="1">
        <name>Mn(2+)</name>
        <dbReference type="ChEBI" id="CHEBI:29035"/>
    </cofactor>
</comment>
<evidence type="ECO:0000256" key="10">
    <source>
        <dbReference type="ARBA" id="ARBA00023163"/>
    </source>
</evidence>
<dbReference type="InterPro" id="IPR036412">
    <property type="entry name" value="HAD-like_sf"/>
</dbReference>
<dbReference type="PROSITE" id="PS50969">
    <property type="entry name" value="FCP1"/>
    <property type="match status" value="1"/>
</dbReference>
<evidence type="ECO:0000256" key="12">
    <source>
        <dbReference type="ARBA" id="ARBA00047761"/>
    </source>
</evidence>
<dbReference type="InterPro" id="IPR001357">
    <property type="entry name" value="BRCT_dom"/>
</dbReference>
<dbReference type="EC" id="3.1.3.16" evidence="4"/>
<evidence type="ECO:0000256" key="4">
    <source>
        <dbReference type="ARBA" id="ARBA00013081"/>
    </source>
</evidence>
<dbReference type="Gene3D" id="3.40.50.1000">
    <property type="entry name" value="HAD superfamily/HAD-like"/>
    <property type="match status" value="1"/>
</dbReference>
<dbReference type="PANTHER" id="PTHR23081">
    <property type="entry name" value="RNA POLYMERASE II CTD PHOSPHATASE"/>
    <property type="match status" value="1"/>
</dbReference>
<evidence type="ECO:0000256" key="2">
    <source>
        <dbReference type="ARBA" id="ARBA00001946"/>
    </source>
</evidence>
<dbReference type="GO" id="GO:0008420">
    <property type="term" value="F:RNA polymerase II CTD heptapeptide repeat phosphatase activity"/>
    <property type="evidence" value="ECO:0007669"/>
    <property type="project" value="InterPro"/>
</dbReference>
<protein>
    <recommendedName>
        <fullName evidence="4">protein-serine/threonine phosphatase</fullName>
        <ecNumber evidence="4">3.1.3.16</ecNumber>
    </recommendedName>
</protein>
<evidence type="ECO:0000256" key="9">
    <source>
        <dbReference type="ARBA" id="ARBA00023015"/>
    </source>
</evidence>
<comment type="catalytic activity">
    <reaction evidence="12">
        <text>O-phospho-L-seryl-[protein] + H2O = L-seryl-[protein] + phosphate</text>
        <dbReference type="Rhea" id="RHEA:20629"/>
        <dbReference type="Rhea" id="RHEA-COMP:9863"/>
        <dbReference type="Rhea" id="RHEA-COMP:11604"/>
        <dbReference type="ChEBI" id="CHEBI:15377"/>
        <dbReference type="ChEBI" id="CHEBI:29999"/>
        <dbReference type="ChEBI" id="CHEBI:43474"/>
        <dbReference type="ChEBI" id="CHEBI:83421"/>
        <dbReference type="EC" id="3.1.3.16"/>
    </reaction>
</comment>
<comment type="catalytic activity">
    <reaction evidence="13">
        <text>O-phospho-L-threonyl-[protein] + H2O = L-threonyl-[protein] + phosphate</text>
        <dbReference type="Rhea" id="RHEA:47004"/>
        <dbReference type="Rhea" id="RHEA-COMP:11060"/>
        <dbReference type="Rhea" id="RHEA-COMP:11605"/>
        <dbReference type="ChEBI" id="CHEBI:15377"/>
        <dbReference type="ChEBI" id="CHEBI:30013"/>
        <dbReference type="ChEBI" id="CHEBI:43474"/>
        <dbReference type="ChEBI" id="CHEBI:61977"/>
        <dbReference type="EC" id="3.1.3.16"/>
    </reaction>
</comment>
<comment type="caution">
    <text evidence="17">The sequence shown here is derived from an EMBL/GenBank/DDBJ whole genome shotgun (WGS) entry which is preliminary data.</text>
</comment>
<dbReference type="SMART" id="SM00577">
    <property type="entry name" value="CPDc"/>
    <property type="match status" value="1"/>
</dbReference>
<keyword evidence="8" id="KW-0694">RNA-binding</keyword>
<evidence type="ECO:0000256" key="5">
    <source>
        <dbReference type="ARBA" id="ARBA00022491"/>
    </source>
</evidence>